<feature type="region of interest" description="Disordered" evidence="1">
    <location>
        <begin position="30"/>
        <end position="75"/>
    </location>
</feature>
<protein>
    <submittedName>
        <fullName evidence="3">Uncharacterized protein</fullName>
    </submittedName>
</protein>
<feature type="signal peptide" evidence="2">
    <location>
        <begin position="1"/>
        <end position="20"/>
    </location>
</feature>
<feature type="chain" id="PRO_5044292288" evidence="2">
    <location>
        <begin position="21"/>
        <end position="93"/>
    </location>
</feature>
<evidence type="ECO:0000313" key="3">
    <source>
        <dbReference type="EnsemblMetazoa" id="PPAI010828-PA"/>
    </source>
</evidence>
<dbReference type="EMBL" id="AJVK01008640">
    <property type="status" value="NOT_ANNOTATED_CDS"/>
    <property type="molecule type" value="Genomic_DNA"/>
</dbReference>
<sequence>MFRLLFYLLQQFLSVPGSNSYLHMNKGMTLENSFQPSQGGPPVSQQQSQQSPQQTYINCHPHQYPQQQSPQSQWRFQSKCTMQPGTVHNEQQW</sequence>
<evidence type="ECO:0000313" key="4">
    <source>
        <dbReference type="Proteomes" id="UP000092462"/>
    </source>
</evidence>
<keyword evidence="2" id="KW-0732">Signal</keyword>
<dbReference type="EnsemblMetazoa" id="PPAI010828-RA">
    <property type="protein sequence ID" value="PPAI010828-PA"/>
    <property type="gene ID" value="PPAI010828"/>
</dbReference>
<organism evidence="3 4">
    <name type="scientific">Phlebotomus papatasi</name>
    <name type="common">Sandfly</name>
    <dbReference type="NCBI Taxonomy" id="29031"/>
    <lineage>
        <taxon>Eukaryota</taxon>
        <taxon>Metazoa</taxon>
        <taxon>Ecdysozoa</taxon>
        <taxon>Arthropoda</taxon>
        <taxon>Hexapoda</taxon>
        <taxon>Insecta</taxon>
        <taxon>Pterygota</taxon>
        <taxon>Neoptera</taxon>
        <taxon>Endopterygota</taxon>
        <taxon>Diptera</taxon>
        <taxon>Nematocera</taxon>
        <taxon>Psychodoidea</taxon>
        <taxon>Psychodidae</taxon>
        <taxon>Phlebotomus</taxon>
        <taxon>Phlebotomus</taxon>
    </lineage>
</organism>
<proteinExistence type="predicted"/>
<reference evidence="3" key="1">
    <citation type="submission" date="2022-08" db="UniProtKB">
        <authorList>
            <consortium name="EnsemblMetazoa"/>
        </authorList>
    </citation>
    <scope>IDENTIFICATION</scope>
    <source>
        <strain evidence="3">Israel</strain>
    </source>
</reference>
<name>A0A1B0GQS2_PHLPP</name>
<evidence type="ECO:0000256" key="2">
    <source>
        <dbReference type="SAM" id="SignalP"/>
    </source>
</evidence>
<feature type="compositionally biased region" description="Low complexity" evidence="1">
    <location>
        <begin position="35"/>
        <end position="54"/>
    </location>
</feature>
<dbReference type="AlphaFoldDB" id="A0A1B0GQS2"/>
<dbReference type="Proteomes" id="UP000092462">
    <property type="component" value="Unassembled WGS sequence"/>
</dbReference>
<keyword evidence="4" id="KW-1185">Reference proteome</keyword>
<feature type="compositionally biased region" description="Low complexity" evidence="1">
    <location>
        <begin position="61"/>
        <end position="75"/>
    </location>
</feature>
<dbReference type="VEuPathDB" id="VectorBase:PPAI010828"/>
<accession>A0A1B0GQS2</accession>
<evidence type="ECO:0000256" key="1">
    <source>
        <dbReference type="SAM" id="MobiDB-lite"/>
    </source>
</evidence>